<evidence type="ECO:0000313" key="4">
    <source>
        <dbReference type="EMBL" id="OQS06327.1"/>
    </source>
</evidence>
<accession>A0A1W0A7P1</accession>
<dbReference type="EMBL" id="JNBS01000356">
    <property type="protein sequence ID" value="OQS06327.1"/>
    <property type="molecule type" value="Genomic_DNA"/>
</dbReference>
<dbReference type="InterPro" id="IPR051826">
    <property type="entry name" value="E3_ubiquitin-ligase_domain"/>
</dbReference>
<dbReference type="Gene3D" id="3.30.40.10">
    <property type="entry name" value="Zinc/RING finger domain, C3HC4 (zinc finger)"/>
    <property type="match status" value="1"/>
</dbReference>
<comment type="caution">
    <text evidence="4">The sequence shown here is derived from an EMBL/GenBank/DDBJ whole genome shotgun (WGS) entry which is preliminary data.</text>
</comment>
<evidence type="ECO:0000259" key="3">
    <source>
        <dbReference type="PROSITE" id="PS50195"/>
    </source>
</evidence>
<dbReference type="SUPFAM" id="SSF57850">
    <property type="entry name" value="RING/U-box"/>
    <property type="match status" value="1"/>
</dbReference>
<dbReference type="GO" id="GO:0035091">
    <property type="term" value="F:phosphatidylinositol binding"/>
    <property type="evidence" value="ECO:0007669"/>
    <property type="project" value="InterPro"/>
</dbReference>
<dbReference type="GO" id="GO:0061630">
    <property type="term" value="F:ubiquitin protein ligase activity"/>
    <property type="evidence" value="ECO:0007669"/>
    <property type="project" value="TreeGrafter"/>
</dbReference>
<dbReference type="InterPro" id="IPR001841">
    <property type="entry name" value="Znf_RING"/>
</dbReference>
<sequence length="248" mass="28734">MSSRLEKAQLTASEMAHVTTSQIFCIGSNFAKITYYTFDISFQRTSCKWMITKRYSEFYTLRIALKNLLKQETKRNIRCLKAYLPLKLVDEAITSTFPRKHFRKDNGAIIEERRVALESFVQSLVKVMYSFPPDFDKKENTLSNLHNLLKTFLSFPEEQLHLNNKRTLAILALEDVVVESSTNMVKNESIEMDCCSICLGGWNEEEYADMRIVKLPCNHAFHEECVMEWLHGSAECPLCRSEPIPNPQ</sequence>
<dbReference type="STRING" id="74557.A0A1W0A7P1"/>
<dbReference type="Proteomes" id="UP000243217">
    <property type="component" value="Unassembled WGS sequence"/>
</dbReference>
<evidence type="ECO:0000313" key="5">
    <source>
        <dbReference type="Proteomes" id="UP000243217"/>
    </source>
</evidence>
<proteinExistence type="predicted"/>
<keyword evidence="1" id="KW-0863">Zinc-finger</keyword>
<feature type="domain" description="PX" evidence="3">
    <location>
        <begin position="14"/>
        <end position="159"/>
    </location>
</feature>
<dbReference type="GO" id="GO:0008270">
    <property type="term" value="F:zinc ion binding"/>
    <property type="evidence" value="ECO:0007669"/>
    <property type="project" value="UniProtKB-KW"/>
</dbReference>
<dbReference type="PROSITE" id="PS50089">
    <property type="entry name" value="ZF_RING_2"/>
    <property type="match status" value="1"/>
</dbReference>
<feature type="domain" description="RING-type" evidence="2">
    <location>
        <begin position="195"/>
        <end position="240"/>
    </location>
</feature>
<dbReference type="PANTHER" id="PTHR22765">
    <property type="entry name" value="RING FINGER AND PROTEASE ASSOCIATED DOMAIN-CONTAINING"/>
    <property type="match status" value="1"/>
</dbReference>
<evidence type="ECO:0000256" key="1">
    <source>
        <dbReference type="PROSITE-ProRule" id="PRU00175"/>
    </source>
</evidence>
<dbReference type="CDD" id="cd06093">
    <property type="entry name" value="PX_domain"/>
    <property type="match status" value="1"/>
</dbReference>
<dbReference type="Pfam" id="PF13639">
    <property type="entry name" value="zf-RING_2"/>
    <property type="match status" value="1"/>
</dbReference>
<reference evidence="4 5" key="1">
    <citation type="journal article" date="2014" name="Genome Biol. Evol.">
        <title>The secreted proteins of Achlya hypogyna and Thraustotheca clavata identify the ancestral oomycete secretome and reveal gene acquisitions by horizontal gene transfer.</title>
        <authorList>
            <person name="Misner I."/>
            <person name="Blouin N."/>
            <person name="Leonard G."/>
            <person name="Richards T.A."/>
            <person name="Lane C.E."/>
        </authorList>
    </citation>
    <scope>NUCLEOTIDE SEQUENCE [LARGE SCALE GENOMIC DNA]</scope>
    <source>
        <strain evidence="4 5">ATCC 34112</strain>
    </source>
</reference>
<dbReference type="SMART" id="SM00184">
    <property type="entry name" value="RING"/>
    <property type="match status" value="1"/>
</dbReference>
<gene>
    <name evidence="4" type="ORF">THRCLA_01633</name>
</gene>
<dbReference type="Pfam" id="PF00787">
    <property type="entry name" value="PX"/>
    <property type="match status" value="1"/>
</dbReference>
<dbReference type="AlphaFoldDB" id="A0A1W0A7P1"/>
<evidence type="ECO:0008006" key="6">
    <source>
        <dbReference type="Google" id="ProtNLM"/>
    </source>
</evidence>
<dbReference type="OrthoDB" id="9984778at2759"/>
<keyword evidence="1" id="KW-0479">Metal-binding</keyword>
<keyword evidence="1" id="KW-0862">Zinc</keyword>
<keyword evidence="5" id="KW-1185">Reference proteome</keyword>
<name>A0A1W0A7P1_9STRA</name>
<dbReference type="Gene3D" id="3.30.1520.10">
    <property type="entry name" value="Phox-like domain"/>
    <property type="match status" value="1"/>
</dbReference>
<evidence type="ECO:0000259" key="2">
    <source>
        <dbReference type="PROSITE" id="PS50089"/>
    </source>
</evidence>
<organism evidence="4 5">
    <name type="scientific">Thraustotheca clavata</name>
    <dbReference type="NCBI Taxonomy" id="74557"/>
    <lineage>
        <taxon>Eukaryota</taxon>
        <taxon>Sar</taxon>
        <taxon>Stramenopiles</taxon>
        <taxon>Oomycota</taxon>
        <taxon>Saprolegniomycetes</taxon>
        <taxon>Saprolegniales</taxon>
        <taxon>Achlyaceae</taxon>
        <taxon>Thraustotheca</taxon>
    </lineage>
</organism>
<dbReference type="InterPro" id="IPR001683">
    <property type="entry name" value="PX_dom"/>
</dbReference>
<dbReference type="SUPFAM" id="SSF64268">
    <property type="entry name" value="PX domain"/>
    <property type="match status" value="1"/>
</dbReference>
<dbReference type="GO" id="GO:0006511">
    <property type="term" value="P:ubiquitin-dependent protein catabolic process"/>
    <property type="evidence" value="ECO:0007669"/>
    <property type="project" value="TreeGrafter"/>
</dbReference>
<dbReference type="PROSITE" id="PS50195">
    <property type="entry name" value="PX"/>
    <property type="match status" value="1"/>
</dbReference>
<protein>
    <recommendedName>
        <fullName evidence="6">RING-type domain-containing protein</fullName>
    </recommendedName>
</protein>
<dbReference type="InterPro" id="IPR036871">
    <property type="entry name" value="PX_dom_sf"/>
</dbReference>
<dbReference type="InterPro" id="IPR013083">
    <property type="entry name" value="Znf_RING/FYVE/PHD"/>
</dbReference>